<dbReference type="PANTHER" id="PTHR11532:SF93">
    <property type="entry name" value="CARBOXYPEPTIDASE E"/>
    <property type="match status" value="1"/>
</dbReference>
<dbReference type="PROSITE" id="PS00132">
    <property type="entry name" value="CARBOXYPEPT_ZN_1"/>
    <property type="match status" value="1"/>
</dbReference>
<feature type="domain" description="Peptidase M14" evidence="7">
    <location>
        <begin position="24"/>
        <end position="332"/>
    </location>
</feature>
<dbReference type="GO" id="GO:0004181">
    <property type="term" value="F:metallocarboxypeptidase activity"/>
    <property type="evidence" value="ECO:0007669"/>
    <property type="project" value="InterPro"/>
</dbReference>
<evidence type="ECO:0000256" key="5">
    <source>
        <dbReference type="ARBA" id="ARBA00022833"/>
    </source>
</evidence>
<keyword evidence="9" id="KW-1185">Reference proteome</keyword>
<keyword evidence="4" id="KW-0479">Metal-binding</keyword>
<evidence type="ECO:0000313" key="9">
    <source>
        <dbReference type="Proteomes" id="UP000807504"/>
    </source>
</evidence>
<reference evidence="8" key="2">
    <citation type="submission" date="2020-06" db="EMBL/GenBank/DDBJ databases">
        <authorList>
            <person name="Sheffer M."/>
        </authorList>
    </citation>
    <scope>NUCLEOTIDE SEQUENCE</scope>
</reference>
<comment type="caution">
    <text evidence="8">The sequence shown here is derived from an EMBL/GenBank/DDBJ whole genome shotgun (WGS) entry which is preliminary data.</text>
</comment>
<dbReference type="SMART" id="SM00631">
    <property type="entry name" value="Zn_pept"/>
    <property type="match status" value="1"/>
</dbReference>
<feature type="active site" description="Proton donor/acceptor" evidence="6">
    <location>
        <position position="310"/>
    </location>
</feature>
<dbReference type="EMBL" id="JABXBU010000002">
    <property type="protein sequence ID" value="KAF8794652.1"/>
    <property type="molecule type" value="Genomic_DNA"/>
</dbReference>
<evidence type="ECO:0000256" key="3">
    <source>
        <dbReference type="ARBA" id="ARBA00022645"/>
    </source>
</evidence>
<dbReference type="GO" id="GO:0016020">
    <property type="term" value="C:membrane"/>
    <property type="evidence" value="ECO:0007669"/>
    <property type="project" value="InterPro"/>
</dbReference>
<dbReference type="InterPro" id="IPR000834">
    <property type="entry name" value="Peptidase_M14"/>
</dbReference>
<dbReference type="PRINTS" id="PR00765">
    <property type="entry name" value="CRBOXYPTASEA"/>
</dbReference>
<evidence type="ECO:0000313" key="8">
    <source>
        <dbReference type="EMBL" id="KAF8794652.1"/>
    </source>
</evidence>
<evidence type="ECO:0000259" key="7">
    <source>
        <dbReference type="PROSITE" id="PS52035"/>
    </source>
</evidence>
<dbReference type="GO" id="GO:0005615">
    <property type="term" value="C:extracellular space"/>
    <property type="evidence" value="ECO:0007669"/>
    <property type="project" value="TreeGrafter"/>
</dbReference>
<dbReference type="AlphaFoldDB" id="A0A8T0FVC6"/>
<dbReference type="InterPro" id="IPR010989">
    <property type="entry name" value="SNARE"/>
</dbReference>
<dbReference type="Gene3D" id="3.40.630.10">
    <property type="entry name" value="Zn peptidases"/>
    <property type="match status" value="1"/>
</dbReference>
<dbReference type="Pfam" id="PF00246">
    <property type="entry name" value="Peptidase_M14"/>
    <property type="match status" value="1"/>
</dbReference>
<keyword evidence="3 8" id="KW-0645">Protease</keyword>
<dbReference type="PROSITE" id="PS00133">
    <property type="entry name" value="CARBOXYPEPT_ZN_2"/>
    <property type="match status" value="1"/>
</dbReference>
<dbReference type="PANTHER" id="PTHR11532">
    <property type="entry name" value="PROTEASE M14 CARBOXYPEPTIDASE"/>
    <property type="match status" value="1"/>
</dbReference>
<dbReference type="InterPro" id="IPR057247">
    <property type="entry name" value="CARBOXYPEPT_ZN_2"/>
</dbReference>
<dbReference type="PROSITE" id="PS52035">
    <property type="entry name" value="PEPTIDASE_M14"/>
    <property type="match status" value="1"/>
</dbReference>
<evidence type="ECO:0000256" key="1">
    <source>
        <dbReference type="ARBA" id="ARBA00001947"/>
    </source>
</evidence>
<name>A0A8T0FVC6_ARGBR</name>
<keyword evidence="3 8" id="KW-0378">Hydrolase</keyword>
<accession>A0A8T0FVC6</accession>
<proteinExistence type="inferred from homology"/>
<dbReference type="SUPFAM" id="SSF53187">
    <property type="entry name" value="Zn-dependent exopeptidases"/>
    <property type="match status" value="1"/>
</dbReference>
<protein>
    <submittedName>
        <fullName evidence="8">Carboxypeptidase E like protein</fullName>
    </submittedName>
</protein>
<sequence length="552" mass="62647">MLLLLYTLIASVSCLEPLWKEPLTHLNNAELQDYLLKVHKQCPNITRVYELSQPSVNGWPLVVIEFTEHPGKHGFLKPEFKYIGNMHGNEVLGRVLLTSLAGYLCDEYKKGNEDIQHLINITRIHILPSMNPDGWDIATQSGGRDWLAGRENANGKDLNRDFPDLNAIAYQAEQQKQLRTNHLFSADVIDHKLQPETKAVIQWILNNPFVLSANLHGGALVANYPYDEARKPHKLHDYTATPDDDTFRYLAKVYSGAHKTMAADKPISCGGDDFTHQGGITNGAAWYSVAGAAKQSRQKDTVKRSSIRMENVQISSLSQKFLDALADYSAAQASYRERKKKLLKKQLEISKKYSFVDGSGLLNRSPVKVRLEATIQHLYSYLFQASNQKKMLALSKDHCIFHEPCGLAFSAVGYGEPDQKYAFQCCRKLKFCVLEWCLDNEGRIIEISAPASIMNFETVDLSDRYKRDSNTFVQDTTELPCSTNPLRESILTDNLLPDDAKSDDFSDYDPKETIDGEMINDYRHQSSTSRTIINPCFYPAFKKKYATYRYKK</sequence>
<comment type="cofactor">
    <cofactor evidence="1">
        <name>Zn(2+)</name>
        <dbReference type="ChEBI" id="CHEBI:29105"/>
    </cofactor>
</comment>
<dbReference type="GO" id="GO:0016485">
    <property type="term" value="P:protein processing"/>
    <property type="evidence" value="ECO:0007669"/>
    <property type="project" value="TreeGrafter"/>
</dbReference>
<dbReference type="GO" id="GO:0016192">
    <property type="term" value="P:vesicle-mediated transport"/>
    <property type="evidence" value="ECO:0007669"/>
    <property type="project" value="InterPro"/>
</dbReference>
<gene>
    <name evidence="8" type="ORF">HNY73_002611</name>
</gene>
<dbReference type="GO" id="GO:0006518">
    <property type="term" value="P:peptide metabolic process"/>
    <property type="evidence" value="ECO:0007669"/>
    <property type="project" value="TreeGrafter"/>
</dbReference>
<dbReference type="GO" id="GO:0008270">
    <property type="term" value="F:zinc ion binding"/>
    <property type="evidence" value="ECO:0007669"/>
    <property type="project" value="InterPro"/>
</dbReference>
<evidence type="ECO:0000256" key="2">
    <source>
        <dbReference type="ARBA" id="ARBA00005988"/>
    </source>
</evidence>
<comment type="similarity">
    <text evidence="2 6">Belongs to the peptidase M14 family.</text>
</comment>
<dbReference type="InterPro" id="IPR057246">
    <property type="entry name" value="CARBOXYPEPT_ZN_1"/>
</dbReference>
<evidence type="ECO:0000256" key="6">
    <source>
        <dbReference type="PROSITE-ProRule" id="PRU01379"/>
    </source>
</evidence>
<keyword evidence="5" id="KW-0862">Zinc</keyword>
<reference evidence="8" key="1">
    <citation type="journal article" date="2020" name="bioRxiv">
        <title>Chromosome-level reference genome of the European wasp spider Argiope bruennichi: a resource for studies on range expansion and evolutionary adaptation.</title>
        <authorList>
            <person name="Sheffer M.M."/>
            <person name="Hoppe A."/>
            <person name="Krehenwinkel H."/>
            <person name="Uhl G."/>
            <person name="Kuss A.W."/>
            <person name="Jensen L."/>
            <person name="Jensen C."/>
            <person name="Gillespie R.G."/>
            <person name="Hoff K.J."/>
            <person name="Prost S."/>
        </authorList>
    </citation>
    <scope>NUCLEOTIDE SEQUENCE</scope>
</reference>
<dbReference type="InterPro" id="IPR050753">
    <property type="entry name" value="Peptidase_M14_domain"/>
</dbReference>
<organism evidence="8 9">
    <name type="scientific">Argiope bruennichi</name>
    <name type="common">Wasp spider</name>
    <name type="synonym">Aranea bruennichi</name>
    <dbReference type="NCBI Taxonomy" id="94029"/>
    <lineage>
        <taxon>Eukaryota</taxon>
        <taxon>Metazoa</taxon>
        <taxon>Ecdysozoa</taxon>
        <taxon>Arthropoda</taxon>
        <taxon>Chelicerata</taxon>
        <taxon>Arachnida</taxon>
        <taxon>Araneae</taxon>
        <taxon>Araneomorphae</taxon>
        <taxon>Entelegynae</taxon>
        <taxon>Araneoidea</taxon>
        <taxon>Araneidae</taxon>
        <taxon>Argiope</taxon>
    </lineage>
</organism>
<dbReference type="SUPFAM" id="SSF47661">
    <property type="entry name" value="t-snare proteins"/>
    <property type="match status" value="1"/>
</dbReference>
<dbReference type="Proteomes" id="UP000807504">
    <property type="component" value="Unassembled WGS sequence"/>
</dbReference>
<keyword evidence="3 8" id="KW-0121">Carboxypeptidase</keyword>
<evidence type="ECO:0000256" key="4">
    <source>
        <dbReference type="ARBA" id="ARBA00022723"/>
    </source>
</evidence>